<accession>A0A9D3Y783</accession>
<gene>
    <name evidence="1" type="ORF">DPMN_082614</name>
</gene>
<sequence>MLSAVTQGFAVSFADKIALNQTARMLWLVWSKAGRIYHKTHFSERGSFIKHGSVD</sequence>
<dbReference type="AlphaFoldDB" id="A0A9D3Y783"/>
<protein>
    <submittedName>
        <fullName evidence="1">Uncharacterized protein</fullName>
    </submittedName>
</protein>
<reference evidence="1" key="2">
    <citation type="submission" date="2020-11" db="EMBL/GenBank/DDBJ databases">
        <authorList>
            <person name="McCartney M.A."/>
            <person name="Auch B."/>
            <person name="Kono T."/>
            <person name="Mallez S."/>
            <person name="Becker A."/>
            <person name="Gohl D.M."/>
            <person name="Silverstein K.A.T."/>
            <person name="Koren S."/>
            <person name="Bechman K.B."/>
            <person name="Herman A."/>
            <person name="Abrahante J.E."/>
            <person name="Garbe J."/>
        </authorList>
    </citation>
    <scope>NUCLEOTIDE SEQUENCE</scope>
    <source>
        <strain evidence="1">Duluth1</strain>
        <tissue evidence="1">Whole animal</tissue>
    </source>
</reference>
<name>A0A9D3Y783_DREPO</name>
<proteinExistence type="predicted"/>
<dbReference type="Proteomes" id="UP000828390">
    <property type="component" value="Unassembled WGS sequence"/>
</dbReference>
<dbReference type="EMBL" id="JAIWYP010000016">
    <property type="protein sequence ID" value="KAH3695158.1"/>
    <property type="molecule type" value="Genomic_DNA"/>
</dbReference>
<comment type="caution">
    <text evidence="1">The sequence shown here is derived from an EMBL/GenBank/DDBJ whole genome shotgun (WGS) entry which is preliminary data.</text>
</comment>
<keyword evidence="2" id="KW-1185">Reference proteome</keyword>
<evidence type="ECO:0000313" key="1">
    <source>
        <dbReference type="EMBL" id="KAH3695158.1"/>
    </source>
</evidence>
<reference evidence="1" key="1">
    <citation type="journal article" date="2019" name="bioRxiv">
        <title>The Genome of the Zebra Mussel, Dreissena polymorpha: A Resource for Invasive Species Research.</title>
        <authorList>
            <person name="McCartney M.A."/>
            <person name="Auch B."/>
            <person name="Kono T."/>
            <person name="Mallez S."/>
            <person name="Zhang Y."/>
            <person name="Obille A."/>
            <person name="Becker A."/>
            <person name="Abrahante J.E."/>
            <person name="Garbe J."/>
            <person name="Badalamenti J.P."/>
            <person name="Herman A."/>
            <person name="Mangelson H."/>
            <person name="Liachko I."/>
            <person name="Sullivan S."/>
            <person name="Sone E.D."/>
            <person name="Koren S."/>
            <person name="Silverstein K.A.T."/>
            <person name="Beckman K.B."/>
            <person name="Gohl D.M."/>
        </authorList>
    </citation>
    <scope>NUCLEOTIDE SEQUENCE</scope>
    <source>
        <strain evidence="1">Duluth1</strain>
        <tissue evidence="1">Whole animal</tissue>
    </source>
</reference>
<organism evidence="1 2">
    <name type="scientific">Dreissena polymorpha</name>
    <name type="common">Zebra mussel</name>
    <name type="synonym">Mytilus polymorpha</name>
    <dbReference type="NCBI Taxonomy" id="45954"/>
    <lineage>
        <taxon>Eukaryota</taxon>
        <taxon>Metazoa</taxon>
        <taxon>Spiralia</taxon>
        <taxon>Lophotrochozoa</taxon>
        <taxon>Mollusca</taxon>
        <taxon>Bivalvia</taxon>
        <taxon>Autobranchia</taxon>
        <taxon>Heteroconchia</taxon>
        <taxon>Euheterodonta</taxon>
        <taxon>Imparidentia</taxon>
        <taxon>Neoheterodontei</taxon>
        <taxon>Myida</taxon>
        <taxon>Dreissenoidea</taxon>
        <taxon>Dreissenidae</taxon>
        <taxon>Dreissena</taxon>
    </lineage>
</organism>
<evidence type="ECO:0000313" key="2">
    <source>
        <dbReference type="Proteomes" id="UP000828390"/>
    </source>
</evidence>